<comment type="caution">
    <text evidence="2">The sequence shown here is derived from an EMBL/GenBank/DDBJ whole genome shotgun (WGS) entry which is preliminary data.</text>
</comment>
<proteinExistence type="predicted"/>
<gene>
    <name evidence="2" type="ORF">FNV43_RR24787</name>
</gene>
<keyword evidence="1" id="KW-1133">Transmembrane helix</keyword>
<dbReference type="Proteomes" id="UP000796880">
    <property type="component" value="Unassembled WGS sequence"/>
</dbReference>
<evidence type="ECO:0000313" key="3">
    <source>
        <dbReference type="Proteomes" id="UP000796880"/>
    </source>
</evidence>
<organism evidence="2 3">
    <name type="scientific">Rhamnella rubrinervis</name>
    <dbReference type="NCBI Taxonomy" id="2594499"/>
    <lineage>
        <taxon>Eukaryota</taxon>
        <taxon>Viridiplantae</taxon>
        <taxon>Streptophyta</taxon>
        <taxon>Embryophyta</taxon>
        <taxon>Tracheophyta</taxon>
        <taxon>Spermatophyta</taxon>
        <taxon>Magnoliopsida</taxon>
        <taxon>eudicotyledons</taxon>
        <taxon>Gunneridae</taxon>
        <taxon>Pentapetalae</taxon>
        <taxon>rosids</taxon>
        <taxon>fabids</taxon>
        <taxon>Rosales</taxon>
        <taxon>Rhamnaceae</taxon>
        <taxon>rhamnoid group</taxon>
        <taxon>Rhamneae</taxon>
        <taxon>Rhamnella</taxon>
    </lineage>
</organism>
<name>A0A8K0DT92_9ROSA</name>
<protein>
    <submittedName>
        <fullName evidence="2">Uncharacterized protein</fullName>
    </submittedName>
</protein>
<reference evidence="2" key="1">
    <citation type="submission" date="2020-03" db="EMBL/GenBank/DDBJ databases">
        <title>A high-quality chromosome-level genome assembly of a woody plant with both climbing and erect habits, Rhamnella rubrinervis.</title>
        <authorList>
            <person name="Lu Z."/>
            <person name="Yang Y."/>
            <person name="Zhu X."/>
            <person name="Sun Y."/>
        </authorList>
    </citation>
    <scope>NUCLEOTIDE SEQUENCE</scope>
    <source>
        <strain evidence="2">BYM</strain>
        <tissue evidence="2">Leaf</tissue>
    </source>
</reference>
<dbReference type="EMBL" id="VOIH02000011">
    <property type="protein sequence ID" value="KAF3433684.1"/>
    <property type="molecule type" value="Genomic_DNA"/>
</dbReference>
<sequence length="114" mass="13177">MYEVKVYWDQNAGCCLLIYTLSEDMFLKQGQLNQSFYAFKKGEFTDSLSVLQFLGLQTMLRNSNNIIKEDVSSSKEICFVILSLTFGQLLNGVFLWVDMVTGNTERVQQMVEYE</sequence>
<keyword evidence="3" id="KW-1185">Reference proteome</keyword>
<feature type="transmembrane region" description="Helical" evidence="1">
    <location>
        <begin position="77"/>
        <end position="97"/>
    </location>
</feature>
<dbReference type="AlphaFoldDB" id="A0A8K0DT92"/>
<accession>A0A8K0DT92</accession>
<evidence type="ECO:0000256" key="1">
    <source>
        <dbReference type="SAM" id="Phobius"/>
    </source>
</evidence>
<evidence type="ECO:0000313" key="2">
    <source>
        <dbReference type="EMBL" id="KAF3433684.1"/>
    </source>
</evidence>
<keyword evidence="1" id="KW-0472">Membrane</keyword>
<keyword evidence="1" id="KW-0812">Transmembrane</keyword>